<sequence>MDTVLTSPLPASTGGVQVPTARIAEQSITAFALAEIITDSDSGEPTLCISSDQHLSDYQAATAGQAAALAQQLRAKADQIEALANEYAERVVLPAFISEYRIELEEWDVSTLDPMLREHLRSWRMTEGDHTVVIVPTGQSPIERLAAVADVVRSLDRQEAK</sequence>
<accession>A0A5Q0LEY3</accession>
<protein>
    <submittedName>
        <fullName evidence="1">Uncharacterized protein</fullName>
    </submittedName>
</protein>
<evidence type="ECO:0000313" key="2">
    <source>
        <dbReference type="Proteomes" id="UP000326179"/>
    </source>
</evidence>
<proteinExistence type="predicted"/>
<dbReference type="AlphaFoldDB" id="A0A5Q0LEY3"/>
<evidence type="ECO:0000313" key="1">
    <source>
        <dbReference type="EMBL" id="QFZ75069.1"/>
    </source>
</evidence>
<keyword evidence="2" id="KW-1185">Reference proteome</keyword>
<name>A0A5Q0LEY3_9ACTN</name>
<reference evidence="1 2" key="1">
    <citation type="submission" date="2019-10" db="EMBL/GenBank/DDBJ databases">
        <title>A novel species.</title>
        <authorList>
            <person name="Gao J."/>
        </authorList>
    </citation>
    <scope>NUCLEOTIDE SEQUENCE [LARGE SCALE GENOMIC DNA]</scope>
    <source>
        <strain evidence="1 2">QMT-28</strain>
    </source>
</reference>
<organism evidence="1 2">
    <name type="scientific">Streptomyces fagopyri</name>
    <dbReference type="NCBI Taxonomy" id="2662397"/>
    <lineage>
        <taxon>Bacteria</taxon>
        <taxon>Bacillati</taxon>
        <taxon>Actinomycetota</taxon>
        <taxon>Actinomycetes</taxon>
        <taxon>Kitasatosporales</taxon>
        <taxon>Streptomycetaceae</taxon>
        <taxon>Streptomyces</taxon>
    </lineage>
</organism>
<dbReference type="EMBL" id="CP045643">
    <property type="protein sequence ID" value="QFZ75069.1"/>
    <property type="molecule type" value="Genomic_DNA"/>
</dbReference>
<gene>
    <name evidence="1" type="ORF">GFH48_18955</name>
</gene>
<dbReference type="RefSeq" id="WP_153289344.1">
    <property type="nucleotide sequence ID" value="NZ_CP045643.1"/>
</dbReference>
<dbReference type="KEGG" id="sfy:GFH48_18955"/>
<dbReference type="Proteomes" id="UP000326179">
    <property type="component" value="Chromosome"/>
</dbReference>